<protein>
    <submittedName>
        <fullName evidence="1">Uncharacterized protein</fullName>
    </submittedName>
</protein>
<feature type="non-terminal residue" evidence="1">
    <location>
        <position position="164"/>
    </location>
</feature>
<evidence type="ECO:0000313" key="1">
    <source>
        <dbReference type="EMBL" id="KAJ9579894.1"/>
    </source>
</evidence>
<accession>A0AAD7ZFY7</accession>
<reference evidence="1" key="2">
    <citation type="submission" date="2023-05" db="EMBL/GenBank/DDBJ databases">
        <authorList>
            <person name="Fouks B."/>
        </authorList>
    </citation>
    <scope>NUCLEOTIDE SEQUENCE</scope>
    <source>
        <strain evidence="1">Stay&amp;Tobe</strain>
        <tissue evidence="1">Testes</tissue>
    </source>
</reference>
<dbReference type="AlphaFoldDB" id="A0AAD7ZFY7"/>
<name>A0AAD7ZFY7_DIPPU</name>
<feature type="non-terminal residue" evidence="1">
    <location>
        <position position="1"/>
    </location>
</feature>
<comment type="caution">
    <text evidence="1">The sequence shown here is derived from an EMBL/GenBank/DDBJ whole genome shotgun (WGS) entry which is preliminary data.</text>
</comment>
<sequence>LRSVFNITFAANWTWKKDVARFYTCKISGLFICIHSTELGVFRRNIHTSILTQWTLGRKCRKMEGITCYFIVIVGNEDLYEERSMVAISNNYCKITYPQQCIFDPSVSKSAYTVASISNSSLLESSLHPRPQHQFINNFLSNNNNNSTSVRKNRLLVRCTFVCL</sequence>
<reference evidence="1" key="1">
    <citation type="journal article" date="2023" name="IScience">
        <title>Live-bearing cockroach genome reveals convergent evolutionary mechanisms linked to viviparity in insects and beyond.</title>
        <authorList>
            <person name="Fouks B."/>
            <person name="Harrison M.C."/>
            <person name="Mikhailova A.A."/>
            <person name="Marchal E."/>
            <person name="English S."/>
            <person name="Carruthers M."/>
            <person name="Jennings E.C."/>
            <person name="Chiamaka E.L."/>
            <person name="Frigard R.A."/>
            <person name="Pippel M."/>
            <person name="Attardo G.M."/>
            <person name="Benoit J.B."/>
            <person name="Bornberg-Bauer E."/>
            <person name="Tobe S.S."/>
        </authorList>
    </citation>
    <scope>NUCLEOTIDE SEQUENCE</scope>
    <source>
        <strain evidence="1">Stay&amp;Tobe</strain>
    </source>
</reference>
<dbReference type="Proteomes" id="UP001233999">
    <property type="component" value="Unassembled WGS sequence"/>
</dbReference>
<organism evidence="1 2">
    <name type="scientific">Diploptera punctata</name>
    <name type="common">Pacific beetle cockroach</name>
    <dbReference type="NCBI Taxonomy" id="6984"/>
    <lineage>
        <taxon>Eukaryota</taxon>
        <taxon>Metazoa</taxon>
        <taxon>Ecdysozoa</taxon>
        <taxon>Arthropoda</taxon>
        <taxon>Hexapoda</taxon>
        <taxon>Insecta</taxon>
        <taxon>Pterygota</taxon>
        <taxon>Neoptera</taxon>
        <taxon>Polyneoptera</taxon>
        <taxon>Dictyoptera</taxon>
        <taxon>Blattodea</taxon>
        <taxon>Blaberoidea</taxon>
        <taxon>Blaberidae</taxon>
        <taxon>Diplopterinae</taxon>
        <taxon>Diploptera</taxon>
    </lineage>
</organism>
<dbReference type="EMBL" id="JASPKZ010008370">
    <property type="protein sequence ID" value="KAJ9579894.1"/>
    <property type="molecule type" value="Genomic_DNA"/>
</dbReference>
<proteinExistence type="predicted"/>
<evidence type="ECO:0000313" key="2">
    <source>
        <dbReference type="Proteomes" id="UP001233999"/>
    </source>
</evidence>
<gene>
    <name evidence="1" type="ORF">L9F63_004454</name>
</gene>
<keyword evidence="2" id="KW-1185">Reference proteome</keyword>